<organism evidence="4 5">
    <name type="scientific">Paramecium sonneborni</name>
    <dbReference type="NCBI Taxonomy" id="65129"/>
    <lineage>
        <taxon>Eukaryota</taxon>
        <taxon>Sar</taxon>
        <taxon>Alveolata</taxon>
        <taxon>Ciliophora</taxon>
        <taxon>Intramacronucleata</taxon>
        <taxon>Oligohymenophorea</taxon>
        <taxon>Peniculida</taxon>
        <taxon>Parameciidae</taxon>
        <taxon>Paramecium</taxon>
    </lineage>
</organism>
<feature type="coiled-coil region" evidence="3">
    <location>
        <begin position="12"/>
        <end position="39"/>
    </location>
</feature>
<name>A0A8S1P6U0_9CILI</name>
<dbReference type="PANTHER" id="PTHR44129">
    <property type="entry name" value="WD REPEAT-CONTAINING PROTEIN POP1"/>
    <property type="match status" value="1"/>
</dbReference>
<sequence>MQNLKKNWQTQHDRISGEMQQMLLRIDKLQEQISHEANLNKRDLQLKELDETTQQFDEYIGNSSEMGQQLQLITDFVHHIRKRLLSVEGKINEMKEQLNSMGNGIKFLKGKSVEQLLEIQKWKVLKEAAYKYVKSIYVPLKSQESGKKEQSNLMNLDQFKDKVGEEKQLCQYMEQLDLAKVQQQRKLKNFYGSCMRLIKKSTIKTHTYLYFTTIFKNLVFQAVEETLRSDDYGFDTLQLKECKEKFEKKEQRFLLIMDSYDETKLGNIQKNLYLNNKVRQNWSGSLGIFTTRAKLLHPEKKRNLKKLSFLNLIRDKHMNIYKNKLFKVLNCLLLKYTNGNNKLKKKELWILIRLNCLGNNYRNHFRNFFDRSKQKTQELLNSRQIESLL</sequence>
<keyword evidence="5" id="KW-1185">Reference proteome</keyword>
<evidence type="ECO:0000313" key="4">
    <source>
        <dbReference type="EMBL" id="CAD8098799.1"/>
    </source>
</evidence>
<keyword evidence="2" id="KW-0677">Repeat</keyword>
<keyword evidence="1" id="KW-0853">WD repeat</keyword>
<dbReference type="EMBL" id="CAJJDN010000070">
    <property type="protein sequence ID" value="CAD8098799.1"/>
    <property type="molecule type" value="Genomic_DNA"/>
</dbReference>
<gene>
    <name evidence="4" type="ORF">PSON_ATCC_30995.1.T0700315</name>
</gene>
<comment type="caution">
    <text evidence="4">The sequence shown here is derived from an EMBL/GenBank/DDBJ whole genome shotgun (WGS) entry which is preliminary data.</text>
</comment>
<dbReference type="InterPro" id="IPR050349">
    <property type="entry name" value="WD_LIS1/nudF_dynein_reg"/>
</dbReference>
<evidence type="ECO:0000256" key="2">
    <source>
        <dbReference type="ARBA" id="ARBA00022737"/>
    </source>
</evidence>
<evidence type="ECO:0000256" key="3">
    <source>
        <dbReference type="SAM" id="Coils"/>
    </source>
</evidence>
<evidence type="ECO:0000256" key="1">
    <source>
        <dbReference type="ARBA" id="ARBA00022574"/>
    </source>
</evidence>
<keyword evidence="3" id="KW-0175">Coiled coil</keyword>
<evidence type="ECO:0000313" key="5">
    <source>
        <dbReference type="Proteomes" id="UP000692954"/>
    </source>
</evidence>
<dbReference type="Proteomes" id="UP000692954">
    <property type="component" value="Unassembled WGS sequence"/>
</dbReference>
<proteinExistence type="predicted"/>
<accession>A0A8S1P6U0</accession>
<reference evidence="4" key="1">
    <citation type="submission" date="2021-01" db="EMBL/GenBank/DDBJ databases">
        <authorList>
            <consortium name="Genoscope - CEA"/>
            <person name="William W."/>
        </authorList>
    </citation>
    <scope>NUCLEOTIDE SEQUENCE</scope>
</reference>
<protein>
    <submittedName>
        <fullName evidence="4">Uncharacterized protein</fullName>
    </submittedName>
</protein>
<dbReference type="AlphaFoldDB" id="A0A8S1P6U0"/>
<dbReference type="OrthoDB" id="2446163at2759"/>